<dbReference type="AlphaFoldDB" id="A0A4Q1B9C9"/>
<evidence type="ECO:0000313" key="2">
    <source>
        <dbReference type="Proteomes" id="UP000289152"/>
    </source>
</evidence>
<protein>
    <submittedName>
        <fullName evidence="1">Uncharacterized protein</fullName>
    </submittedName>
</protein>
<evidence type="ECO:0000313" key="1">
    <source>
        <dbReference type="EMBL" id="RXK35389.1"/>
    </source>
</evidence>
<sequence length="287" mass="32367">MSTTEPIDPQVEVTHTDEIREELYPSQTITHMIEFKDENRPTLTMVLNFDIRTTFNWTTSDVPEKSKINPHHGQIQAFINSDIKVKFEGTNVEENTEPFIFPYQPTSRINLDDILQSVTERKSVSEWAQRIADAHDYSCDHRSEFKIVSEIRVIFPEAYNNMSTPEWLEAKEDGGVWVMICVAGTAVAVVQGLAHSEGIISTQGPREHPVMKAIEVLVSKVKVKESWGSSIIEMEHAYSGYVGGLIKKAMEKYQAATTENFQAAMDSILGWRRPSSLASTSQKTNKG</sequence>
<keyword evidence="2" id="KW-1185">Reference proteome</keyword>
<comment type="caution">
    <text evidence="1">The sequence shown here is derived from an EMBL/GenBank/DDBJ whole genome shotgun (WGS) entry which is preliminary data.</text>
</comment>
<accession>A0A4Q1B9C9</accession>
<dbReference type="VEuPathDB" id="FungiDB:TREMEDRAFT_61220"/>
<dbReference type="EMBL" id="SDIL01000138">
    <property type="protein sequence ID" value="RXK35389.1"/>
    <property type="molecule type" value="Genomic_DNA"/>
</dbReference>
<reference evidence="1 2" key="1">
    <citation type="submission" date="2016-06" db="EMBL/GenBank/DDBJ databases">
        <title>Evolution of pathogenesis and genome organization in the Tremellales.</title>
        <authorList>
            <person name="Cuomo C."/>
            <person name="Litvintseva A."/>
            <person name="Heitman J."/>
            <person name="Chen Y."/>
            <person name="Sun S."/>
            <person name="Springer D."/>
            <person name="Dromer F."/>
            <person name="Young S."/>
            <person name="Zeng Q."/>
            <person name="Chapman S."/>
            <person name="Gujja S."/>
            <person name="Saif S."/>
            <person name="Birren B."/>
        </authorList>
    </citation>
    <scope>NUCLEOTIDE SEQUENCE [LARGE SCALE GENOMIC DNA]</scope>
    <source>
        <strain evidence="1 2">ATCC 28783</strain>
    </source>
</reference>
<dbReference type="Proteomes" id="UP000289152">
    <property type="component" value="Unassembled WGS sequence"/>
</dbReference>
<name>A0A4Q1B9C9_TREME</name>
<organism evidence="1 2">
    <name type="scientific">Tremella mesenterica</name>
    <name type="common">Jelly fungus</name>
    <dbReference type="NCBI Taxonomy" id="5217"/>
    <lineage>
        <taxon>Eukaryota</taxon>
        <taxon>Fungi</taxon>
        <taxon>Dikarya</taxon>
        <taxon>Basidiomycota</taxon>
        <taxon>Agaricomycotina</taxon>
        <taxon>Tremellomycetes</taxon>
        <taxon>Tremellales</taxon>
        <taxon>Tremellaceae</taxon>
        <taxon>Tremella</taxon>
    </lineage>
</organism>
<proteinExistence type="predicted"/>
<dbReference type="InParanoid" id="A0A4Q1B9C9"/>
<gene>
    <name evidence="1" type="ORF">M231_07333</name>
</gene>